<evidence type="ECO:0000256" key="10">
    <source>
        <dbReference type="ARBA" id="ARBA00047929"/>
    </source>
</evidence>
<keyword evidence="5 12" id="KW-0436">Ligase</keyword>
<feature type="site" description="Important for serine binding" evidence="13">
    <location>
        <position position="382"/>
    </location>
</feature>
<evidence type="ECO:0000259" key="16">
    <source>
        <dbReference type="PROSITE" id="PS50862"/>
    </source>
</evidence>
<evidence type="ECO:0000256" key="6">
    <source>
        <dbReference type="ARBA" id="ARBA00022741"/>
    </source>
</evidence>
<dbReference type="PRINTS" id="PR00981">
    <property type="entry name" value="TRNASYNTHSER"/>
</dbReference>
<comment type="similarity">
    <text evidence="3 12">Belongs to the class-II aminoacyl-tRNA synthetase family. Type-1 seryl-tRNA synthetase subfamily.</text>
</comment>
<dbReference type="SUPFAM" id="SSF55681">
    <property type="entry name" value="Class II aaRS and biotin synthetases"/>
    <property type="match status" value="1"/>
</dbReference>
<comment type="catalytic activity">
    <reaction evidence="11 12">
        <text>tRNA(Ser) + L-serine + ATP = L-seryl-tRNA(Ser) + AMP + diphosphate + H(+)</text>
        <dbReference type="Rhea" id="RHEA:12292"/>
        <dbReference type="Rhea" id="RHEA-COMP:9669"/>
        <dbReference type="Rhea" id="RHEA-COMP:9703"/>
        <dbReference type="ChEBI" id="CHEBI:15378"/>
        <dbReference type="ChEBI" id="CHEBI:30616"/>
        <dbReference type="ChEBI" id="CHEBI:33019"/>
        <dbReference type="ChEBI" id="CHEBI:33384"/>
        <dbReference type="ChEBI" id="CHEBI:78442"/>
        <dbReference type="ChEBI" id="CHEBI:78533"/>
        <dbReference type="ChEBI" id="CHEBI:456215"/>
        <dbReference type="EC" id="6.1.1.11"/>
    </reaction>
</comment>
<feature type="binding site" evidence="13">
    <location>
        <position position="227"/>
    </location>
    <ligand>
        <name>L-serine</name>
        <dbReference type="ChEBI" id="CHEBI:33384"/>
    </ligand>
</feature>
<feature type="domain" description="Aminoacyl-transfer RNA synthetases class-II family profile" evidence="16">
    <location>
        <begin position="136"/>
        <end position="407"/>
    </location>
</feature>
<feature type="binding site" evidence="12">
    <location>
        <position position="274"/>
    </location>
    <ligand>
        <name>ATP</name>
        <dbReference type="ChEBI" id="CHEBI:30616"/>
    </ligand>
</feature>
<comment type="function">
    <text evidence="12">Catalyzes the attachment of serine to tRNA(Ser). Is also able to aminoacylate tRNA(Sec) with serine, to form the misacylated tRNA L-seryl-tRNA(Sec), which will be further converted into selenocysteinyl-tRNA(Sec).</text>
</comment>
<comment type="subunit">
    <text evidence="12">Homodimer. The tRNA molecule binds across the dimer.</text>
</comment>
<dbReference type="NCBIfam" id="TIGR00414">
    <property type="entry name" value="serS"/>
    <property type="match status" value="1"/>
</dbReference>
<dbReference type="InterPro" id="IPR042103">
    <property type="entry name" value="SerRS_1_N_sf"/>
</dbReference>
<keyword evidence="8 12" id="KW-0648">Protein biosynthesis</keyword>
<comment type="catalytic activity">
    <reaction evidence="10 12">
        <text>tRNA(Sec) + L-serine + ATP = L-seryl-tRNA(Sec) + AMP + diphosphate + H(+)</text>
        <dbReference type="Rhea" id="RHEA:42580"/>
        <dbReference type="Rhea" id="RHEA-COMP:9742"/>
        <dbReference type="Rhea" id="RHEA-COMP:10128"/>
        <dbReference type="ChEBI" id="CHEBI:15378"/>
        <dbReference type="ChEBI" id="CHEBI:30616"/>
        <dbReference type="ChEBI" id="CHEBI:33019"/>
        <dbReference type="ChEBI" id="CHEBI:33384"/>
        <dbReference type="ChEBI" id="CHEBI:78442"/>
        <dbReference type="ChEBI" id="CHEBI:78533"/>
        <dbReference type="ChEBI" id="CHEBI:456215"/>
        <dbReference type="EC" id="6.1.1.11"/>
    </reaction>
</comment>
<keyword evidence="7 12" id="KW-0067">ATP-binding</keyword>
<dbReference type="Gene3D" id="3.30.930.10">
    <property type="entry name" value="Bira Bifunctional Protein, Domain 2"/>
    <property type="match status" value="1"/>
</dbReference>
<dbReference type="PIRSF" id="PIRSF001529">
    <property type="entry name" value="Ser-tRNA-synth_IIa"/>
    <property type="match status" value="1"/>
</dbReference>
<feature type="binding site" evidence="12 14">
    <location>
        <begin position="347"/>
        <end position="350"/>
    </location>
    <ligand>
        <name>ATP</name>
        <dbReference type="ChEBI" id="CHEBI:30616"/>
    </ligand>
</feature>
<evidence type="ECO:0000256" key="2">
    <source>
        <dbReference type="ARBA" id="ARBA00005045"/>
    </source>
</evidence>
<evidence type="ECO:0000256" key="1">
    <source>
        <dbReference type="ARBA" id="ARBA00004496"/>
    </source>
</evidence>
<dbReference type="EMBL" id="FWZT01000015">
    <property type="protein sequence ID" value="SMF50145.1"/>
    <property type="molecule type" value="Genomic_DNA"/>
</dbReference>
<dbReference type="Gene3D" id="1.10.287.40">
    <property type="entry name" value="Serine-tRNA synthetase, tRNA binding domain"/>
    <property type="match status" value="1"/>
</dbReference>
<dbReference type="CDD" id="cd00770">
    <property type="entry name" value="SerRS_core"/>
    <property type="match status" value="1"/>
</dbReference>
<feature type="coiled-coil region" evidence="15">
    <location>
        <begin position="30"/>
        <end position="57"/>
    </location>
</feature>
<evidence type="ECO:0000256" key="15">
    <source>
        <dbReference type="SAM" id="Coils"/>
    </source>
</evidence>
<comment type="domain">
    <text evidence="12">Consists of two distinct domains, a catalytic core and a N-terminal extension that is involved in tRNA binding.</text>
</comment>
<feature type="binding site" evidence="13">
    <location>
        <position position="380"/>
    </location>
    <ligand>
        <name>L-serine</name>
        <dbReference type="ChEBI" id="CHEBI:33384"/>
    </ligand>
</feature>
<dbReference type="Proteomes" id="UP000192907">
    <property type="component" value="Unassembled WGS sequence"/>
</dbReference>
<feature type="binding site" evidence="14">
    <location>
        <begin position="274"/>
        <end position="277"/>
    </location>
    <ligand>
        <name>ATP</name>
        <dbReference type="ChEBI" id="CHEBI:30616"/>
    </ligand>
</feature>
<dbReference type="InterPro" id="IPR002314">
    <property type="entry name" value="aa-tRNA-synt_IIb"/>
</dbReference>
<keyword evidence="6 12" id="KW-0547">Nucleotide-binding</keyword>
<dbReference type="InterPro" id="IPR015866">
    <property type="entry name" value="Ser-tRNA-synth_1_N"/>
</dbReference>
<feature type="binding site" evidence="12">
    <location>
        <position position="382"/>
    </location>
    <ligand>
        <name>L-serine</name>
        <dbReference type="ChEBI" id="CHEBI:33384"/>
    </ligand>
</feature>
<accession>A0A1Y6CE74</accession>
<evidence type="ECO:0000256" key="13">
    <source>
        <dbReference type="PIRSR" id="PIRSR001529-1"/>
    </source>
</evidence>
<dbReference type="InterPro" id="IPR010978">
    <property type="entry name" value="tRNA-bd_arm"/>
</dbReference>
<dbReference type="SUPFAM" id="SSF46589">
    <property type="entry name" value="tRNA-binding arm"/>
    <property type="match status" value="1"/>
</dbReference>
<keyword evidence="4 12" id="KW-0963">Cytoplasm</keyword>
<proteinExistence type="inferred from homology"/>
<feature type="binding site" evidence="12 14">
    <location>
        <begin position="258"/>
        <end position="260"/>
    </location>
    <ligand>
        <name>ATP</name>
        <dbReference type="ChEBI" id="CHEBI:30616"/>
    </ligand>
</feature>
<evidence type="ECO:0000256" key="11">
    <source>
        <dbReference type="ARBA" id="ARBA00048823"/>
    </source>
</evidence>
<keyword evidence="18" id="KW-1185">Reference proteome</keyword>
<dbReference type="GO" id="GO:0005524">
    <property type="term" value="F:ATP binding"/>
    <property type="evidence" value="ECO:0007669"/>
    <property type="project" value="UniProtKB-UniRule"/>
</dbReference>
<feature type="binding site" evidence="12">
    <location>
        <begin position="227"/>
        <end position="229"/>
    </location>
    <ligand>
        <name>L-serine</name>
        <dbReference type="ChEBI" id="CHEBI:33384"/>
    </ligand>
</feature>
<dbReference type="RefSeq" id="WP_132319912.1">
    <property type="nucleotide sequence ID" value="NZ_FWZT01000015.1"/>
</dbReference>
<evidence type="ECO:0000256" key="5">
    <source>
        <dbReference type="ARBA" id="ARBA00022598"/>
    </source>
</evidence>
<dbReference type="InterPro" id="IPR045864">
    <property type="entry name" value="aa-tRNA-synth_II/BPL/LPL"/>
</dbReference>
<evidence type="ECO:0000256" key="4">
    <source>
        <dbReference type="ARBA" id="ARBA00022490"/>
    </source>
</evidence>
<dbReference type="UniPathway" id="UPA00906">
    <property type="reaction ID" value="UER00895"/>
</dbReference>
<keyword evidence="9 12" id="KW-0030">Aminoacyl-tRNA synthetase</keyword>
<dbReference type="PROSITE" id="PS50862">
    <property type="entry name" value="AA_TRNA_LIGASE_II"/>
    <property type="match status" value="1"/>
</dbReference>
<dbReference type="HAMAP" id="MF_00176">
    <property type="entry name" value="Ser_tRNA_synth_type1"/>
    <property type="match status" value="1"/>
</dbReference>
<dbReference type="InterPro" id="IPR033729">
    <property type="entry name" value="SerRS_core"/>
</dbReference>
<dbReference type="Pfam" id="PF02403">
    <property type="entry name" value="Seryl_tRNA_N"/>
    <property type="match status" value="1"/>
</dbReference>
<comment type="subcellular location">
    <subcellularLocation>
        <location evidence="1 12">Cytoplasm</location>
    </subcellularLocation>
</comment>
<feature type="binding site" evidence="13">
    <location>
        <position position="258"/>
    </location>
    <ligand>
        <name>L-serine</name>
        <dbReference type="ChEBI" id="CHEBI:33384"/>
    </ligand>
</feature>
<evidence type="ECO:0000256" key="9">
    <source>
        <dbReference type="ARBA" id="ARBA00023146"/>
    </source>
</evidence>
<keyword evidence="15" id="KW-0175">Coiled coil</keyword>
<evidence type="ECO:0000313" key="17">
    <source>
        <dbReference type="EMBL" id="SMF50145.1"/>
    </source>
</evidence>
<dbReference type="PANTHER" id="PTHR43697">
    <property type="entry name" value="SERYL-TRNA SYNTHETASE"/>
    <property type="match status" value="1"/>
</dbReference>
<evidence type="ECO:0000313" key="18">
    <source>
        <dbReference type="Proteomes" id="UP000192907"/>
    </source>
</evidence>
<sequence length="423" mass="48089">MLDIKFIRENKGLVEKAAKDKHFKVDLDSILSLDDELKSLQSQLEELQSRRNAVSKKIPKVPPEEQESLKAEVAELKPRMDELGGQVKVLQDQFNEKMLAVPAPARADVPVGKDDAENVQVKTWGTLPSFDFKIRDHVELGQLNDWIDIPRGVKLAGSRSYVLKGDAARLESALLKFTLDHLYNKGYQQLSVPVLVKEDCMVGTGYFPNGRDQAYYIERDELALVGTAEVPVASYHSDEMLKEQDLPIRYMAQSSCFRREAGTYGKDTHGLYRVHQFQKVEQVIIAKADEADSEALHNELLNNSEQIMQALELPYQVVYVCTGDLGQGQVRKHDIETWMPSRNAYSETHSCSTFHDFQARRLKIRYKDSNKKKNFCYTLNNTAIATPRVLIPFIEVHQQADGSIFIPEALRPYLNGQEFIGKK</sequence>
<reference evidence="18" key="1">
    <citation type="submission" date="2017-04" db="EMBL/GenBank/DDBJ databases">
        <authorList>
            <person name="Varghese N."/>
            <person name="Submissions S."/>
        </authorList>
    </citation>
    <scope>NUCLEOTIDE SEQUENCE [LARGE SCALE GENOMIC DNA]</scope>
    <source>
        <strain evidence="18">RKEM611</strain>
    </source>
</reference>
<organism evidence="17 18">
    <name type="scientific">Pseudobacteriovorax antillogorgiicola</name>
    <dbReference type="NCBI Taxonomy" id="1513793"/>
    <lineage>
        <taxon>Bacteria</taxon>
        <taxon>Pseudomonadati</taxon>
        <taxon>Bdellovibrionota</taxon>
        <taxon>Oligoflexia</taxon>
        <taxon>Oligoflexales</taxon>
        <taxon>Pseudobacteriovoracaceae</taxon>
        <taxon>Pseudobacteriovorax</taxon>
    </lineage>
</organism>
<feature type="binding site" evidence="12 13">
    <location>
        <position position="281"/>
    </location>
    <ligand>
        <name>L-serine</name>
        <dbReference type="ChEBI" id="CHEBI:33384"/>
    </ligand>
</feature>
<dbReference type="GO" id="GO:0005737">
    <property type="term" value="C:cytoplasm"/>
    <property type="evidence" value="ECO:0007669"/>
    <property type="project" value="UniProtKB-SubCell"/>
</dbReference>
<dbReference type="InterPro" id="IPR006195">
    <property type="entry name" value="aa-tRNA-synth_II"/>
</dbReference>
<evidence type="ECO:0000256" key="14">
    <source>
        <dbReference type="PIRSR" id="PIRSR001529-2"/>
    </source>
</evidence>
<dbReference type="Pfam" id="PF00587">
    <property type="entry name" value="tRNA-synt_2b"/>
    <property type="match status" value="1"/>
</dbReference>
<evidence type="ECO:0000256" key="12">
    <source>
        <dbReference type="HAMAP-Rule" id="MF_00176"/>
    </source>
</evidence>
<dbReference type="GO" id="GO:0006434">
    <property type="term" value="P:seryl-tRNA aminoacylation"/>
    <property type="evidence" value="ECO:0007669"/>
    <property type="project" value="UniProtKB-UniRule"/>
</dbReference>
<evidence type="ECO:0000256" key="3">
    <source>
        <dbReference type="ARBA" id="ARBA00010728"/>
    </source>
</evidence>
<dbReference type="EC" id="6.1.1.11" evidence="12"/>
<dbReference type="GO" id="GO:0016260">
    <property type="term" value="P:selenocysteine biosynthetic process"/>
    <property type="evidence" value="ECO:0007669"/>
    <property type="project" value="UniProtKB-UniRule"/>
</dbReference>
<dbReference type="OrthoDB" id="5288043at2"/>
<gene>
    <name evidence="12" type="primary">serS</name>
    <name evidence="17" type="ORF">SAMN06296036_115161</name>
</gene>
<dbReference type="GO" id="GO:0004828">
    <property type="term" value="F:serine-tRNA ligase activity"/>
    <property type="evidence" value="ECO:0007669"/>
    <property type="project" value="UniProtKB-UniRule"/>
</dbReference>
<name>A0A1Y6CE74_9BACT</name>
<dbReference type="STRING" id="1513793.SAMN06296036_115161"/>
<evidence type="ECO:0000256" key="8">
    <source>
        <dbReference type="ARBA" id="ARBA00022917"/>
    </source>
</evidence>
<evidence type="ECO:0000256" key="7">
    <source>
        <dbReference type="ARBA" id="ARBA00022840"/>
    </source>
</evidence>
<comment type="pathway">
    <text evidence="2 12">Aminoacyl-tRNA biosynthesis; selenocysteinyl-tRNA(Sec) biosynthesis; L-seryl-tRNA(Sec) from L-serine and tRNA(Sec): step 1/1.</text>
</comment>
<dbReference type="AlphaFoldDB" id="A0A1Y6CE74"/>
<dbReference type="PANTHER" id="PTHR43697:SF1">
    <property type="entry name" value="SERINE--TRNA LIGASE"/>
    <property type="match status" value="1"/>
</dbReference>
<dbReference type="InterPro" id="IPR002317">
    <property type="entry name" value="Ser-tRNA-ligase_type_1"/>
</dbReference>
<protein>
    <recommendedName>
        <fullName evidence="12">Serine--tRNA ligase</fullName>
        <ecNumber evidence="12">6.1.1.11</ecNumber>
    </recommendedName>
    <alternativeName>
        <fullName evidence="12">Seryl-tRNA synthetase</fullName>
        <shortName evidence="12">SerRS</shortName>
    </alternativeName>
    <alternativeName>
        <fullName evidence="12">Seryl-tRNA(Ser/Sec) synthetase</fullName>
    </alternativeName>
</protein>